<keyword evidence="1" id="KW-0472">Membrane</keyword>
<keyword evidence="1" id="KW-0812">Transmembrane</keyword>
<organism evidence="2 3">
    <name type="scientific">Candidatus Caccovicinus merdipullorum</name>
    <dbReference type="NCBI Taxonomy" id="2840724"/>
    <lineage>
        <taxon>Bacteria</taxon>
        <taxon>Bacillati</taxon>
        <taxon>Bacillota</taxon>
        <taxon>Clostridia</taxon>
        <taxon>Eubacteriales</taxon>
        <taxon>Candidatus Caccovicinus</taxon>
    </lineage>
</organism>
<proteinExistence type="predicted"/>
<evidence type="ECO:0000256" key="1">
    <source>
        <dbReference type="SAM" id="Phobius"/>
    </source>
</evidence>
<dbReference type="Proteomes" id="UP000886860">
    <property type="component" value="Unassembled WGS sequence"/>
</dbReference>
<protein>
    <submittedName>
        <fullName evidence="2">AtpZ/AtpI family protein</fullName>
    </submittedName>
</protein>
<keyword evidence="1" id="KW-1133">Transmembrane helix</keyword>
<dbReference type="EMBL" id="DVKS01000164">
    <property type="protein sequence ID" value="HIT42345.1"/>
    <property type="molecule type" value="Genomic_DNA"/>
</dbReference>
<comment type="caution">
    <text evidence="2">The sequence shown here is derived from an EMBL/GenBank/DDBJ whole genome shotgun (WGS) entry which is preliminary data.</text>
</comment>
<reference evidence="2" key="2">
    <citation type="journal article" date="2021" name="PeerJ">
        <title>Extensive microbial diversity within the chicken gut microbiome revealed by metagenomics and culture.</title>
        <authorList>
            <person name="Gilroy R."/>
            <person name="Ravi A."/>
            <person name="Getino M."/>
            <person name="Pursley I."/>
            <person name="Horton D.L."/>
            <person name="Alikhan N.F."/>
            <person name="Baker D."/>
            <person name="Gharbi K."/>
            <person name="Hall N."/>
            <person name="Watson M."/>
            <person name="Adriaenssens E.M."/>
            <person name="Foster-Nyarko E."/>
            <person name="Jarju S."/>
            <person name="Secka A."/>
            <person name="Antonio M."/>
            <person name="Oren A."/>
            <person name="Chaudhuri R.R."/>
            <person name="La Ragione R."/>
            <person name="Hildebrand F."/>
            <person name="Pallen M.J."/>
        </authorList>
    </citation>
    <scope>NUCLEOTIDE SEQUENCE</scope>
    <source>
        <strain evidence="2">CHK123-3438</strain>
    </source>
</reference>
<dbReference type="AlphaFoldDB" id="A0A9D1GJZ6"/>
<dbReference type="Pfam" id="PF09527">
    <property type="entry name" value="ATPase_gene1"/>
    <property type="match status" value="1"/>
</dbReference>
<evidence type="ECO:0000313" key="3">
    <source>
        <dbReference type="Proteomes" id="UP000886860"/>
    </source>
</evidence>
<accession>A0A9D1GJZ6</accession>
<feature type="transmembrane region" description="Helical" evidence="1">
    <location>
        <begin position="41"/>
        <end position="60"/>
    </location>
</feature>
<name>A0A9D1GJZ6_9FIRM</name>
<dbReference type="InterPro" id="IPR032820">
    <property type="entry name" value="ATPase_put"/>
</dbReference>
<sequence length="87" mass="9922">MRYKKQVFRNLVMVSQLGISVMTPVFLCIFIGLWADTHLKTNIILPLVIIGVLAGCRCGWQTIKMTLEAGERDERQEMEGGSREHDQ</sequence>
<gene>
    <name evidence="2" type="ORF">IAB60_09695</name>
</gene>
<feature type="transmembrane region" description="Helical" evidence="1">
    <location>
        <begin position="12"/>
        <end position="35"/>
    </location>
</feature>
<reference evidence="2" key="1">
    <citation type="submission" date="2020-10" db="EMBL/GenBank/DDBJ databases">
        <authorList>
            <person name="Gilroy R."/>
        </authorList>
    </citation>
    <scope>NUCLEOTIDE SEQUENCE</scope>
    <source>
        <strain evidence="2">CHK123-3438</strain>
    </source>
</reference>
<evidence type="ECO:0000313" key="2">
    <source>
        <dbReference type="EMBL" id="HIT42345.1"/>
    </source>
</evidence>